<feature type="transmembrane region" description="Helical" evidence="5">
    <location>
        <begin position="46"/>
        <end position="70"/>
    </location>
</feature>
<feature type="transmembrane region" description="Helical" evidence="5">
    <location>
        <begin position="21"/>
        <end position="40"/>
    </location>
</feature>
<evidence type="ECO:0000256" key="4">
    <source>
        <dbReference type="ARBA" id="ARBA00023136"/>
    </source>
</evidence>
<dbReference type="GO" id="GO:0012505">
    <property type="term" value="C:endomembrane system"/>
    <property type="evidence" value="ECO:0007669"/>
    <property type="project" value="UniProtKB-SubCell"/>
</dbReference>
<dbReference type="GO" id="GO:0005384">
    <property type="term" value="F:manganese ion transmembrane transporter activity"/>
    <property type="evidence" value="ECO:0007669"/>
    <property type="project" value="InterPro"/>
</dbReference>
<keyword evidence="7" id="KW-1185">Reference proteome</keyword>
<evidence type="ECO:0000256" key="5">
    <source>
        <dbReference type="SAM" id="Phobius"/>
    </source>
</evidence>
<keyword evidence="2 5" id="KW-0812">Transmembrane</keyword>
<protein>
    <recommendedName>
        <fullName evidence="8">Integral membrane protein</fullName>
    </recommendedName>
</protein>
<dbReference type="Pfam" id="PF01988">
    <property type="entry name" value="VIT1"/>
    <property type="match status" value="1"/>
</dbReference>
<gene>
    <name evidence="6" type="ORF">FC72_GL001858</name>
</gene>
<feature type="transmembrane region" description="Helical" evidence="5">
    <location>
        <begin position="176"/>
        <end position="198"/>
    </location>
</feature>
<proteinExistence type="predicted"/>
<evidence type="ECO:0000256" key="3">
    <source>
        <dbReference type="ARBA" id="ARBA00022989"/>
    </source>
</evidence>
<dbReference type="AlphaFoldDB" id="A0A0R1J9D5"/>
<comment type="subcellular location">
    <subcellularLocation>
        <location evidence="1">Endomembrane system</location>
        <topology evidence="1">Multi-pass membrane protein</topology>
    </subcellularLocation>
</comment>
<dbReference type="GO" id="GO:0030026">
    <property type="term" value="P:intracellular manganese ion homeostasis"/>
    <property type="evidence" value="ECO:0007669"/>
    <property type="project" value="InterPro"/>
</dbReference>
<feature type="transmembrane region" description="Helical" evidence="5">
    <location>
        <begin position="210"/>
        <end position="228"/>
    </location>
</feature>
<accession>A0A0R1J9D5</accession>
<evidence type="ECO:0000256" key="2">
    <source>
        <dbReference type="ARBA" id="ARBA00022692"/>
    </source>
</evidence>
<dbReference type="Proteomes" id="UP000050929">
    <property type="component" value="Unassembled WGS sequence"/>
</dbReference>
<dbReference type="PATRIC" id="fig|1423811.3.peg.1900"/>
<evidence type="ECO:0000313" key="6">
    <source>
        <dbReference type="EMBL" id="KRK64804.1"/>
    </source>
</evidence>
<evidence type="ECO:0000313" key="7">
    <source>
        <dbReference type="Proteomes" id="UP000050929"/>
    </source>
</evidence>
<dbReference type="RefSeq" id="WP_057765124.1">
    <property type="nucleotide sequence ID" value="NZ_AZDG01000007.1"/>
</dbReference>
<dbReference type="EMBL" id="AZDG01000007">
    <property type="protein sequence ID" value="KRK64804.1"/>
    <property type="molecule type" value="Genomic_DNA"/>
</dbReference>
<evidence type="ECO:0008006" key="8">
    <source>
        <dbReference type="Google" id="ProtNLM"/>
    </source>
</evidence>
<dbReference type="OrthoDB" id="188924at2"/>
<evidence type="ECO:0000256" key="1">
    <source>
        <dbReference type="ARBA" id="ARBA00004127"/>
    </source>
</evidence>
<comment type="caution">
    <text evidence="6">The sequence shown here is derived from an EMBL/GenBank/DDBJ whole genome shotgun (WGS) entry which is preliminary data.</text>
</comment>
<sequence length="229" mass="24344">MQKAKKTRSLAEKINVMRASVMGANDGIISVAGIVIGVAGAGSNNYAIFLAGIAGMLAGTISMAMGEWVSVSTQRDSEKRAIEKESAALDGNYDGEFEFIQNKYQKTGISQALALKATKEMMSDDPLDVAVRERFGFNPKEETSAIAAAIASMISFPTGSILPLVSITLFPADMKIFATIIAVIIALVITGYTAAYLGNANRLKAVFRNVVSGLLTMLVTYFIGTLFAH</sequence>
<keyword evidence="3 5" id="KW-1133">Transmembrane helix</keyword>
<name>A0A0R1J9D5_9LACO</name>
<dbReference type="PANTHER" id="PTHR31851">
    <property type="entry name" value="FE(2+)/MN(2+) TRANSPORTER PCL1"/>
    <property type="match status" value="1"/>
</dbReference>
<reference evidence="6 7" key="1">
    <citation type="journal article" date="2015" name="Genome Announc.">
        <title>Expanding the biotechnology potential of lactobacilli through comparative genomics of 213 strains and associated genera.</title>
        <authorList>
            <person name="Sun Z."/>
            <person name="Harris H.M."/>
            <person name="McCann A."/>
            <person name="Guo C."/>
            <person name="Argimon S."/>
            <person name="Zhang W."/>
            <person name="Yang X."/>
            <person name="Jeffery I.B."/>
            <person name="Cooney J.C."/>
            <person name="Kagawa T.F."/>
            <person name="Liu W."/>
            <person name="Song Y."/>
            <person name="Salvetti E."/>
            <person name="Wrobel A."/>
            <person name="Rasinkangas P."/>
            <person name="Parkhill J."/>
            <person name="Rea M.C."/>
            <person name="O'Sullivan O."/>
            <person name="Ritari J."/>
            <person name="Douillard F.P."/>
            <person name="Paul Ross R."/>
            <person name="Yang R."/>
            <person name="Briner A.E."/>
            <person name="Felis G.E."/>
            <person name="de Vos W.M."/>
            <person name="Barrangou R."/>
            <person name="Klaenhammer T.R."/>
            <person name="Caufield P.W."/>
            <person name="Cui Y."/>
            <person name="Zhang H."/>
            <person name="O'Toole P.W."/>
        </authorList>
    </citation>
    <scope>NUCLEOTIDE SEQUENCE [LARGE SCALE GENOMIC DNA]</scope>
    <source>
        <strain evidence="6 7">DSM 20183</strain>
    </source>
</reference>
<keyword evidence="4 5" id="KW-0472">Membrane</keyword>
<dbReference type="CDD" id="cd02432">
    <property type="entry name" value="Nodulin-21_like_1"/>
    <property type="match status" value="1"/>
</dbReference>
<organism evidence="6 7">
    <name type="scientific">Companilactobacillus tucceti DSM 20183</name>
    <dbReference type="NCBI Taxonomy" id="1423811"/>
    <lineage>
        <taxon>Bacteria</taxon>
        <taxon>Bacillati</taxon>
        <taxon>Bacillota</taxon>
        <taxon>Bacilli</taxon>
        <taxon>Lactobacillales</taxon>
        <taxon>Lactobacillaceae</taxon>
        <taxon>Companilactobacillus</taxon>
    </lineage>
</organism>
<dbReference type="InterPro" id="IPR008217">
    <property type="entry name" value="Ccc1_fam"/>
</dbReference>
<feature type="transmembrane region" description="Helical" evidence="5">
    <location>
        <begin position="144"/>
        <end position="170"/>
    </location>
</feature>